<dbReference type="Proteomes" id="UP001202248">
    <property type="component" value="Unassembled WGS sequence"/>
</dbReference>
<comment type="caution">
    <text evidence="4">The sequence shown here is derived from an EMBL/GenBank/DDBJ whole genome shotgun (WGS) entry which is preliminary data.</text>
</comment>
<dbReference type="InterPro" id="IPR053850">
    <property type="entry name" value="Glyco_hydro_123_N_2"/>
</dbReference>
<evidence type="ECO:0000313" key="5">
    <source>
        <dbReference type="Proteomes" id="UP001202248"/>
    </source>
</evidence>
<dbReference type="InterPro" id="IPR025150">
    <property type="entry name" value="GH123_cat"/>
</dbReference>
<proteinExistence type="predicted"/>
<reference evidence="4 5" key="1">
    <citation type="submission" date="2022-02" db="EMBL/GenBank/DDBJ databases">
        <authorList>
            <person name="Min J."/>
        </authorList>
    </citation>
    <scope>NUCLEOTIDE SEQUENCE [LARGE SCALE GENOMIC DNA]</scope>
    <source>
        <strain evidence="4 5">GR10-1</strain>
    </source>
</reference>
<feature type="chain" id="PRO_5045483675" evidence="1">
    <location>
        <begin position="19"/>
        <end position="335"/>
    </location>
</feature>
<evidence type="ECO:0000259" key="3">
    <source>
        <dbReference type="Pfam" id="PF22680"/>
    </source>
</evidence>
<sequence length="335" mass="37592">MKLYIALFGLLSALHLKAQDLSLALQKAPKFSTAQVQEKWERQPEAVAVGFISSDESVAKDVPPAIALSSTYNLTAWRGEKVHAQILISSKKSLNDVSVTAGDLKGKDASIEKNHISTGFVQYVMADEFAGGCGHRKSVNFDSSLRADIIDTEIQSAEVTANSVQPVWVSIAVPSETRAGMYSGVITVNASKNYQLKINVKVIDRILPAPSEWKYDLDLWQHPAAVARIHKVKLWSDEHFSLMKKYYTMLAEAGQKNITASIVNEPWGHQTYDDYPSLIKWIKKANGSWEYDYSLFDKYVEFVMSCGIKGRISCYSMVPWKIAFSYYDEGLKKKW</sequence>
<evidence type="ECO:0000259" key="2">
    <source>
        <dbReference type="Pfam" id="PF13320"/>
    </source>
</evidence>
<dbReference type="EMBL" id="JAKWBL010000001">
    <property type="protein sequence ID" value="MCH5598184.1"/>
    <property type="molecule type" value="Genomic_DNA"/>
</dbReference>
<accession>A0ABS9SIL3</accession>
<dbReference type="Pfam" id="PF22680">
    <property type="entry name" value="Glyco_hydro_123_N_2"/>
    <property type="match status" value="1"/>
</dbReference>
<feature type="signal peptide" evidence="1">
    <location>
        <begin position="1"/>
        <end position="18"/>
    </location>
</feature>
<evidence type="ECO:0000313" key="4">
    <source>
        <dbReference type="EMBL" id="MCH5598184.1"/>
    </source>
</evidence>
<keyword evidence="5" id="KW-1185">Reference proteome</keyword>
<protein>
    <submittedName>
        <fullName evidence="4">DUF6067 family protein</fullName>
    </submittedName>
</protein>
<feature type="domain" description="Glycoside hydrolase 123 N-terminal" evidence="3">
    <location>
        <begin position="53"/>
        <end position="189"/>
    </location>
</feature>
<feature type="domain" description="Glycoside hydrolase 123 catalytic" evidence="2">
    <location>
        <begin position="220"/>
        <end position="331"/>
    </location>
</feature>
<gene>
    <name evidence="4" type="ORF">MKP09_09830</name>
</gene>
<dbReference type="Pfam" id="PF13320">
    <property type="entry name" value="GH123_cat"/>
    <property type="match status" value="1"/>
</dbReference>
<organism evidence="4 5">
    <name type="scientific">Niabella ginsengisoli</name>
    <dbReference type="NCBI Taxonomy" id="522298"/>
    <lineage>
        <taxon>Bacteria</taxon>
        <taxon>Pseudomonadati</taxon>
        <taxon>Bacteroidota</taxon>
        <taxon>Chitinophagia</taxon>
        <taxon>Chitinophagales</taxon>
        <taxon>Chitinophagaceae</taxon>
        <taxon>Niabella</taxon>
    </lineage>
</organism>
<keyword evidence="1" id="KW-0732">Signal</keyword>
<evidence type="ECO:0000256" key="1">
    <source>
        <dbReference type="SAM" id="SignalP"/>
    </source>
</evidence>
<name>A0ABS9SIL3_9BACT</name>
<dbReference type="RefSeq" id="WP_240827534.1">
    <property type="nucleotide sequence ID" value="NZ_JAKWBL010000001.1"/>
</dbReference>